<gene>
    <name evidence="1" type="ORF">COT93_02760</name>
</gene>
<evidence type="ECO:0000313" key="2">
    <source>
        <dbReference type="Proteomes" id="UP000229972"/>
    </source>
</evidence>
<reference evidence="2" key="1">
    <citation type="submission" date="2017-09" db="EMBL/GenBank/DDBJ databases">
        <title>Depth-based differentiation of microbial function through sediment-hosted aquifers and enrichment of novel symbionts in the deep terrestrial subsurface.</title>
        <authorList>
            <person name="Probst A.J."/>
            <person name="Ladd B."/>
            <person name="Jarett J.K."/>
            <person name="Geller-Mcgrath D.E."/>
            <person name="Sieber C.M.K."/>
            <person name="Emerson J.B."/>
            <person name="Anantharaman K."/>
            <person name="Thomas B.C."/>
            <person name="Malmstrom R."/>
            <person name="Stieglmeier M."/>
            <person name="Klingl A."/>
            <person name="Woyke T."/>
            <person name="Ryan C.M."/>
            <person name="Banfield J.F."/>
        </authorList>
    </citation>
    <scope>NUCLEOTIDE SEQUENCE [LARGE SCALE GENOMIC DNA]</scope>
</reference>
<feature type="non-terminal residue" evidence="1">
    <location>
        <position position="1"/>
    </location>
</feature>
<name>A0A2H0V8F1_9BACT</name>
<dbReference type="EMBL" id="PFAL01000026">
    <property type="protein sequence ID" value="PIR95365.1"/>
    <property type="molecule type" value="Genomic_DNA"/>
</dbReference>
<dbReference type="Proteomes" id="UP000229972">
    <property type="component" value="Unassembled WGS sequence"/>
</dbReference>
<sequence length="67" mass="8042">STIKESLIRRIICMNQSNSQKQIDFEKLDFESKQNLVGFFDLLLKIDMRINPDLYKEDYQSNKEQKI</sequence>
<organism evidence="1 2">
    <name type="scientific">Candidatus Falkowbacteria bacterium CG10_big_fil_rev_8_21_14_0_10_37_18</name>
    <dbReference type="NCBI Taxonomy" id="1974562"/>
    <lineage>
        <taxon>Bacteria</taxon>
        <taxon>Candidatus Falkowiibacteriota</taxon>
    </lineage>
</organism>
<protein>
    <submittedName>
        <fullName evidence="1">Uncharacterized protein</fullName>
    </submittedName>
</protein>
<accession>A0A2H0V8F1</accession>
<evidence type="ECO:0000313" key="1">
    <source>
        <dbReference type="EMBL" id="PIR95365.1"/>
    </source>
</evidence>
<dbReference type="AlphaFoldDB" id="A0A2H0V8F1"/>
<comment type="caution">
    <text evidence="1">The sequence shown here is derived from an EMBL/GenBank/DDBJ whole genome shotgun (WGS) entry which is preliminary data.</text>
</comment>
<proteinExistence type="predicted"/>